<keyword evidence="1" id="KW-0175">Coiled coil</keyword>
<evidence type="ECO:0000256" key="2">
    <source>
        <dbReference type="SAM" id="MobiDB-lite"/>
    </source>
</evidence>
<name>A0AAD7YW77_MYTSE</name>
<comment type="caution">
    <text evidence="4">The sequence shown here is derived from an EMBL/GenBank/DDBJ whole genome shotgun (WGS) entry which is preliminary data.</text>
</comment>
<evidence type="ECO:0000256" key="1">
    <source>
        <dbReference type="SAM" id="Coils"/>
    </source>
</evidence>
<feature type="coiled-coil region" evidence="1">
    <location>
        <begin position="74"/>
        <end position="164"/>
    </location>
</feature>
<keyword evidence="5" id="KW-1185">Reference proteome</keyword>
<feature type="compositionally biased region" description="Polar residues" evidence="2">
    <location>
        <begin position="11"/>
        <end position="26"/>
    </location>
</feature>
<reference evidence="4" key="1">
    <citation type="submission" date="2023-03" db="EMBL/GenBank/DDBJ databases">
        <title>Chromosome-level genomes of two armyworms, Mythimna separata and Mythimna loreyi, provide insights into the biosynthesis and reception of sex pheromones.</title>
        <authorList>
            <person name="Zhao H."/>
        </authorList>
    </citation>
    <scope>NUCLEOTIDE SEQUENCE</scope>
    <source>
        <strain evidence="4">BeijingLab</strain>
        <tissue evidence="4">Pupa</tissue>
    </source>
</reference>
<gene>
    <name evidence="4" type="ORF">PYW07_006388</name>
</gene>
<dbReference type="EMBL" id="JARGEI010000007">
    <property type="protein sequence ID" value="KAJ8728692.1"/>
    <property type="molecule type" value="Genomic_DNA"/>
</dbReference>
<evidence type="ECO:0000259" key="3">
    <source>
        <dbReference type="Pfam" id="PF25298"/>
    </source>
</evidence>
<accession>A0AAD7YW77</accession>
<dbReference type="Proteomes" id="UP001231518">
    <property type="component" value="Chromosome 19"/>
</dbReference>
<dbReference type="AlphaFoldDB" id="A0AAD7YW77"/>
<protein>
    <recommendedName>
        <fullName evidence="3">FP protein C-terminal domain-containing protein</fullName>
    </recommendedName>
</protein>
<evidence type="ECO:0000313" key="5">
    <source>
        <dbReference type="Proteomes" id="UP001231518"/>
    </source>
</evidence>
<dbReference type="InterPro" id="IPR057251">
    <property type="entry name" value="FP_C"/>
</dbReference>
<sequence length="324" mass="37161">MNPARTPPKGLSSSDTNLNRPITSSVGPIPASKITMRANSKRGRVEDSDECKSDECNSFDMFRNEMKDMLSNWMKQHDKKLEKLDKGLAKLDNLEMGISDIKTGMKLSNDEIEKSLGVLSAQMKDLDIKIDSLDREWISTRAKVEELEERTESIERVIRKTSLEIRGVPKKKKEKREDLLNMVNCLIKSVGSDCSNEIKDIYRLPSKANATTSAVVAEFTNTFAKDKLLKVIKQYNTSRPGSQINTRHIGLEGPEMTLFILEHLTPKAKRLLFLARDFARTENYQYCWIANGRIFLRKKEGDKYTIVRNENTFQQLRESYKIDN</sequence>
<feature type="region of interest" description="Disordered" evidence="2">
    <location>
        <begin position="1"/>
        <end position="50"/>
    </location>
</feature>
<organism evidence="4 5">
    <name type="scientific">Mythimna separata</name>
    <name type="common">Oriental armyworm</name>
    <name type="synonym">Pseudaletia separata</name>
    <dbReference type="NCBI Taxonomy" id="271217"/>
    <lineage>
        <taxon>Eukaryota</taxon>
        <taxon>Metazoa</taxon>
        <taxon>Ecdysozoa</taxon>
        <taxon>Arthropoda</taxon>
        <taxon>Hexapoda</taxon>
        <taxon>Insecta</taxon>
        <taxon>Pterygota</taxon>
        <taxon>Neoptera</taxon>
        <taxon>Endopterygota</taxon>
        <taxon>Lepidoptera</taxon>
        <taxon>Glossata</taxon>
        <taxon>Ditrysia</taxon>
        <taxon>Noctuoidea</taxon>
        <taxon>Noctuidae</taxon>
        <taxon>Noctuinae</taxon>
        <taxon>Hadenini</taxon>
        <taxon>Mythimna</taxon>
    </lineage>
</organism>
<proteinExistence type="predicted"/>
<dbReference type="Pfam" id="PF25298">
    <property type="entry name" value="Baculo_FP_2nd"/>
    <property type="match status" value="1"/>
</dbReference>
<feature type="domain" description="FP protein C-terminal" evidence="3">
    <location>
        <begin position="265"/>
        <end position="316"/>
    </location>
</feature>
<evidence type="ECO:0000313" key="4">
    <source>
        <dbReference type="EMBL" id="KAJ8728692.1"/>
    </source>
</evidence>